<evidence type="ECO:0000313" key="12">
    <source>
        <dbReference type="EMBL" id="CAH1638830.1"/>
    </source>
</evidence>
<feature type="repeat" description="Solcar" evidence="9">
    <location>
        <begin position="144"/>
        <end position="232"/>
    </location>
</feature>
<evidence type="ECO:0000256" key="2">
    <source>
        <dbReference type="ARBA" id="ARBA00006375"/>
    </source>
</evidence>
<protein>
    <submittedName>
        <fullName evidence="12">Uncharacterized protein</fullName>
    </submittedName>
</protein>
<dbReference type="Pfam" id="PF00153">
    <property type="entry name" value="Mito_carr"/>
    <property type="match status" value="2"/>
</dbReference>
<keyword evidence="4" id="KW-0677">Repeat</keyword>
<keyword evidence="10" id="KW-0813">Transport</keyword>
<evidence type="ECO:0000256" key="10">
    <source>
        <dbReference type="RuleBase" id="RU000488"/>
    </source>
</evidence>
<keyword evidence="5" id="KW-1000">Mitochondrion outer membrane</keyword>
<dbReference type="InterPro" id="IPR018108">
    <property type="entry name" value="MCP_transmembrane"/>
</dbReference>
<keyword evidence="3 9" id="KW-0812">Transmembrane</keyword>
<evidence type="ECO:0000256" key="1">
    <source>
        <dbReference type="ARBA" id="ARBA00004374"/>
    </source>
</evidence>
<gene>
    <name evidence="12" type="ORF">SPLIT_LOCUS4188</name>
</gene>
<dbReference type="Gene3D" id="1.50.40.10">
    <property type="entry name" value="Mitochondrial carrier domain"/>
    <property type="match status" value="1"/>
</dbReference>
<keyword evidence="7" id="KW-0496">Mitochondrion</keyword>
<comment type="subcellular location">
    <subcellularLocation>
        <location evidence="1">Mitochondrion outer membrane</location>
        <topology evidence="1">Multi-pass membrane protein</topology>
    </subcellularLocation>
</comment>
<organism evidence="12 13">
    <name type="scientific">Spodoptera littoralis</name>
    <name type="common">Egyptian cotton leafworm</name>
    <dbReference type="NCBI Taxonomy" id="7109"/>
    <lineage>
        <taxon>Eukaryota</taxon>
        <taxon>Metazoa</taxon>
        <taxon>Ecdysozoa</taxon>
        <taxon>Arthropoda</taxon>
        <taxon>Hexapoda</taxon>
        <taxon>Insecta</taxon>
        <taxon>Pterygota</taxon>
        <taxon>Neoptera</taxon>
        <taxon>Endopterygota</taxon>
        <taxon>Lepidoptera</taxon>
        <taxon>Glossata</taxon>
        <taxon>Ditrysia</taxon>
        <taxon>Noctuoidea</taxon>
        <taxon>Noctuidae</taxon>
        <taxon>Amphipyrinae</taxon>
        <taxon>Spodoptera</taxon>
    </lineage>
</organism>
<dbReference type="SUPFAM" id="SSF103506">
    <property type="entry name" value="Mitochondrial carrier"/>
    <property type="match status" value="1"/>
</dbReference>
<evidence type="ECO:0000256" key="5">
    <source>
        <dbReference type="ARBA" id="ARBA00022787"/>
    </source>
</evidence>
<dbReference type="PANTHER" id="PTHR10780:SF18">
    <property type="entry name" value="LD43650P"/>
    <property type="match status" value="1"/>
</dbReference>
<dbReference type="EMBL" id="LR824549">
    <property type="protein sequence ID" value="CAH1638830.1"/>
    <property type="molecule type" value="Genomic_DNA"/>
</dbReference>
<sequence>MQNFQILRYTSLSFLISEELDIDMDEIEKEKIAALPSQLLVTTICHPMEYAKVLIQLGYEPLPPRRSTTLFGRPAMILPNVFQYIKFIKTSDGFFGCYRGLSARVLGLIASSQLTSKVIYAMGIDLPEINDPPNIVTDEEPKVEDYIRLGRRDMIMHTASVIVSYPFHVVSVRMMASFIGKEQDYSTLFGAIVSIYRDDGIRGFFHGIIPKLLGDLTCVAVTGVLAYYVNKYLVKTKDLRYYTVPLLTFVTSTITYPLVVVSTCMAVAGCSLSAGNPPNMPKYPSWQACWRDLLRNKQHKRGSSLIFRYYIAPIAAMQ</sequence>
<name>A0A9P0I264_SPOLI</name>
<feature type="transmembrane region" description="Helical" evidence="11">
    <location>
        <begin position="249"/>
        <end position="272"/>
    </location>
</feature>
<evidence type="ECO:0000256" key="4">
    <source>
        <dbReference type="ARBA" id="ARBA00022737"/>
    </source>
</evidence>
<dbReference type="PROSITE" id="PS50920">
    <property type="entry name" value="SOLCAR"/>
    <property type="match status" value="1"/>
</dbReference>
<evidence type="ECO:0000256" key="7">
    <source>
        <dbReference type="ARBA" id="ARBA00023128"/>
    </source>
</evidence>
<keyword evidence="6 11" id="KW-1133">Transmembrane helix</keyword>
<dbReference type="GO" id="GO:0005741">
    <property type="term" value="C:mitochondrial outer membrane"/>
    <property type="evidence" value="ECO:0007669"/>
    <property type="project" value="UniProtKB-SubCell"/>
</dbReference>
<evidence type="ECO:0000256" key="6">
    <source>
        <dbReference type="ARBA" id="ARBA00022989"/>
    </source>
</evidence>
<evidence type="ECO:0000256" key="9">
    <source>
        <dbReference type="PROSITE-ProRule" id="PRU00282"/>
    </source>
</evidence>
<feature type="transmembrane region" description="Helical" evidence="11">
    <location>
        <begin position="212"/>
        <end position="229"/>
    </location>
</feature>
<reference evidence="12" key="1">
    <citation type="submission" date="2022-02" db="EMBL/GenBank/DDBJ databases">
        <authorList>
            <person name="King R."/>
        </authorList>
    </citation>
    <scope>NUCLEOTIDE SEQUENCE</scope>
</reference>
<evidence type="ECO:0000313" key="13">
    <source>
        <dbReference type="Proteomes" id="UP001153321"/>
    </source>
</evidence>
<proteinExistence type="inferred from homology"/>
<keyword evidence="13" id="KW-1185">Reference proteome</keyword>
<evidence type="ECO:0000256" key="3">
    <source>
        <dbReference type="ARBA" id="ARBA00022692"/>
    </source>
</evidence>
<evidence type="ECO:0000256" key="8">
    <source>
        <dbReference type="ARBA" id="ARBA00023136"/>
    </source>
</evidence>
<keyword evidence="8 9" id="KW-0472">Membrane</keyword>
<dbReference type="AlphaFoldDB" id="A0A9P0I264"/>
<evidence type="ECO:0000256" key="11">
    <source>
        <dbReference type="SAM" id="Phobius"/>
    </source>
</evidence>
<dbReference type="InterPro" id="IPR023395">
    <property type="entry name" value="MCP_dom_sf"/>
</dbReference>
<dbReference type="PANTHER" id="PTHR10780">
    <property type="entry name" value="MITOCHONDRIAL CARRIER HOMOLOG"/>
    <property type="match status" value="1"/>
</dbReference>
<dbReference type="Proteomes" id="UP001153321">
    <property type="component" value="Chromosome 18"/>
</dbReference>
<accession>A0A9P0I264</accession>
<comment type="similarity">
    <text evidence="2 10">Belongs to the mitochondrial carrier (TC 2.A.29) family.</text>
</comment>